<proteinExistence type="predicted"/>
<dbReference type="Pfam" id="PF08765">
    <property type="entry name" value="Mor"/>
    <property type="match status" value="1"/>
</dbReference>
<reference evidence="2" key="1">
    <citation type="submission" date="2021-06" db="EMBL/GenBank/DDBJ databases">
        <title>Emergence of genetically related NDM-1-producing Providencia rettgeri strains in Argentina.</title>
        <authorList>
            <person name="Pasteran F."/>
            <person name="Meo A."/>
            <person name="Gomez S."/>
            <person name="Derdoy L."/>
            <person name="Albronoz E."/>
            <person name="Faccone D."/>
            <person name="Guerriero L."/>
            <person name="Archuby D."/>
            <person name="Tarzia A."/>
            <person name="Lopez M."/>
            <person name="Corso A."/>
        </authorList>
    </citation>
    <scope>NUCLEOTIDE SEQUENCE</scope>
    <source>
        <strain evidence="2">PreM15628</strain>
    </source>
</reference>
<dbReference type="EMBL" id="CP076405">
    <property type="protein sequence ID" value="QWQ20395.2"/>
    <property type="molecule type" value="Genomic_DNA"/>
</dbReference>
<dbReference type="InterPro" id="IPR014875">
    <property type="entry name" value="Mor_transcription_activator"/>
</dbReference>
<dbReference type="SUPFAM" id="SSF46689">
    <property type="entry name" value="Homeodomain-like"/>
    <property type="match status" value="1"/>
</dbReference>
<evidence type="ECO:0000259" key="1">
    <source>
        <dbReference type="Pfam" id="PF08765"/>
    </source>
</evidence>
<gene>
    <name evidence="2" type="ORF">KOF27_17675</name>
</gene>
<dbReference type="InterPro" id="IPR009057">
    <property type="entry name" value="Homeodomain-like_sf"/>
</dbReference>
<dbReference type="AlphaFoldDB" id="A0AAJ4NHW0"/>
<organism evidence="2 3">
    <name type="scientific">Providencia rettgeri</name>
    <dbReference type="NCBI Taxonomy" id="587"/>
    <lineage>
        <taxon>Bacteria</taxon>
        <taxon>Pseudomonadati</taxon>
        <taxon>Pseudomonadota</taxon>
        <taxon>Gammaproteobacteria</taxon>
        <taxon>Enterobacterales</taxon>
        <taxon>Morganellaceae</taxon>
        <taxon>Providencia</taxon>
    </lineage>
</organism>
<protein>
    <submittedName>
        <fullName evidence="2">Mor transcription activator family protein</fullName>
    </submittedName>
</protein>
<evidence type="ECO:0000313" key="2">
    <source>
        <dbReference type="EMBL" id="QWQ20395.2"/>
    </source>
</evidence>
<name>A0AAJ4NHW0_PRORE</name>
<accession>A0AAJ4NHW0</accession>
<evidence type="ECO:0000313" key="3">
    <source>
        <dbReference type="Proteomes" id="UP000682358"/>
    </source>
</evidence>
<sequence length="169" mass="19321">MDLKAVEHLLPETLRHIAGLIGYSDTLKLIEVFGGTTFVFTKTTDTERFKQLLHVIGEHNSITLQSHFCGTEIYIPNASAAMREWRNQRFISEYNALLKGGLSGVKAVIKLCPKFGFSDRHAWDLLSRHKQSAILTAKQPNLFWGKNEKVINWCITSIFFSQLHGCWWV</sequence>
<dbReference type="Proteomes" id="UP000682358">
    <property type="component" value="Chromosome"/>
</dbReference>
<feature type="domain" description="Mor transcription activator" evidence="1">
    <location>
        <begin position="36"/>
        <end position="141"/>
    </location>
</feature>